<evidence type="ECO:0000256" key="1">
    <source>
        <dbReference type="ARBA" id="ARBA00022574"/>
    </source>
</evidence>
<keyword evidence="2" id="KW-0677">Repeat</keyword>
<dbReference type="OrthoDB" id="427795at2759"/>
<evidence type="ECO:0000256" key="2">
    <source>
        <dbReference type="ARBA" id="ARBA00022737"/>
    </source>
</evidence>
<evidence type="ECO:0000313" key="3">
    <source>
        <dbReference type="EMBL" id="CAF1408082.1"/>
    </source>
</evidence>
<dbReference type="SUPFAM" id="SSF50978">
    <property type="entry name" value="WD40 repeat-like"/>
    <property type="match status" value="1"/>
</dbReference>
<gene>
    <name evidence="3" type="ORF">BJG266_LOCUS38043</name>
    <name evidence="4" type="ORF">QVE165_LOCUS54925</name>
</gene>
<keyword evidence="5" id="KW-1185">Reference proteome</keyword>
<keyword evidence="1" id="KW-0853">WD repeat</keyword>
<dbReference type="InterPro" id="IPR036322">
    <property type="entry name" value="WD40_repeat_dom_sf"/>
</dbReference>
<organism evidence="4 5">
    <name type="scientific">Adineta steineri</name>
    <dbReference type="NCBI Taxonomy" id="433720"/>
    <lineage>
        <taxon>Eukaryota</taxon>
        <taxon>Metazoa</taxon>
        <taxon>Spiralia</taxon>
        <taxon>Gnathifera</taxon>
        <taxon>Rotifera</taxon>
        <taxon>Eurotatoria</taxon>
        <taxon>Bdelloidea</taxon>
        <taxon>Adinetida</taxon>
        <taxon>Adinetidae</taxon>
        <taxon>Adineta</taxon>
    </lineage>
</organism>
<dbReference type="Gene3D" id="2.130.10.10">
    <property type="entry name" value="YVTN repeat-like/Quinoprotein amine dehydrogenase"/>
    <property type="match status" value="1"/>
</dbReference>
<dbReference type="Proteomes" id="UP000663877">
    <property type="component" value="Unassembled WGS sequence"/>
</dbReference>
<dbReference type="InterPro" id="IPR050459">
    <property type="entry name" value="WD_repeat_RBAP46/RBAP48/MSI1"/>
</dbReference>
<evidence type="ECO:0000313" key="5">
    <source>
        <dbReference type="Proteomes" id="UP000663832"/>
    </source>
</evidence>
<dbReference type="EMBL" id="CAJNOM010001696">
    <property type="protein sequence ID" value="CAF1616606.1"/>
    <property type="molecule type" value="Genomic_DNA"/>
</dbReference>
<sequence>MKLKTNSDDEYTRTHYVQQTSSFITKKSSPDHVFIFGIYLSANNLFKFSVKIFSFLTTQHIHYYPELCLREYAKEHYGFSYIPNINKHIISASNDQIINLWIIKKQATKGKFIHPLRNFSARQSVVKDVTCHLFHETFFGSISDDFKLMIWDTRSSNYTKPSHIVDTHSAEINYLLFNSFSEYILATDSADKICFRIGALWDLRYLKLKLHTFESHKDEIFHVK</sequence>
<dbReference type="EMBL" id="CAJNOI010001370">
    <property type="protein sequence ID" value="CAF1408082.1"/>
    <property type="molecule type" value="Genomic_DNA"/>
</dbReference>
<dbReference type="Proteomes" id="UP000663832">
    <property type="component" value="Unassembled WGS sequence"/>
</dbReference>
<comment type="caution">
    <text evidence="4">The sequence shown here is derived from an EMBL/GenBank/DDBJ whole genome shotgun (WGS) entry which is preliminary data.</text>
</comment>
<evidence type="ECO:0000313" key="4">
    <source>
        <dbReference type="EMBL" id="CAF1616606.1"/>
    </source>
</evidence>
<proteinExistence type="predicted"/>
<dbReference type="AlphaFoldDB" id="A0A816BY85"/>
<dbReference type="InterPro" id="IPR015943">
    <property type="entry name" value="WD40/YVTN_repeat-like_dom_sf"/>
</dbReference>
<protein>
    <submittedName>
        <fullName evidence="4">Uncharacterized protein</fullName>
    </submittedName>
</protein>
<dbReference type="PANTHER" id="PTHR22850">
    <property type="entry name" value="WD40 REPEAT FAMILY"/>
    <property type="match status" value="1"/>
</dbReference>
<name>A0A816BY85_9BILA</name>
<reference evidence="4" key="1">
    <citation type="submission" date="2021-02" db="EMBL/GenBank/DDBJ databases">
        <authorList>
            <person name="Nowell W R."/>
        </authorList>
    </citation>
    <scope>NUCLEOTIDE SEQUENCE</scope>
</reference>
<accession>A0A816BY85</accession>